<organism evidence="2">
    <name type="scientific">hydrothermal vent metagenome</name>
    <dbReference type="NCBI Taxonomy" id="652676"/>
    <lineage>
        <taxon>unclassified sequences</taxon>
        <taxon>metagenomes</taxon>
        <taxon>ecological metagenomes</taxon>
    </lineage>
</organism>
<accession>A0A1W1DZY3</accession>
<reference evidence="2" key="1">
    <citation type="submission" date="2016-10" db="EMBL/GenBank/DDBJ databases">
        <authorList>
            <person name="de Groot N.N."/>
        </authorList>
    </citation>
    <scope>NUCLEOTIDE SEQUENCE</scope>
</reference>
<evidence type="ECO:0000313" key="2">
    <source>
        <dbReference type="EMBL" id="SFV87255.1"/>
    </source>
</evidence>
<dbReference type="EMBL" id="FPHY01000175">
    <property type="protein sequence ID" value="SFV87255.1"/>
    <property type="molecule type" value="Genomic_DNA"/>
</dbReference>
<dbReference type="AlphaFoldDB" id="A0A1W1DZY3"/>
<evidence type="ECO:0000256" key="1">
    <source>
        <dbReference type="SAM" id="MobiDB-lite"/>
    </source>
</evidence>
<proteinExistence type="predicted"/>
<dbReference type="PROSITE" id="PS51318">
    <property type="entry name" value="TAT"/>
    <property type="match status" value="1"/>
</dbReference>
<gene>
    <name evidence="2" type="ORF">MNB_SUP05-SYMBIONT-4-1072</name>
</gene>
<name>A0A1W1DZY3_9ZZZZ</name>
<feature type="region of interest" description="Disordered" evidence="1">
    <location>
        <begin position="38"/>
        <end position="71"/>
    </location>
</feature>
<dbReference type="InterPro" id="IPR006311">
    <property type="entry name" value="TAT_signal"/>
</dbReference>
<protein>
    <submittedName>
        <fullName evidence="2">Uncharacterized protein</fullName>
    </submittedName>
</protein>
<sequence length="71" mass="7744">MSKEEKIDRREFLSKSFKSVVAASAAVMATKVPAYEQYSGDDSTDVKLDSLAPGSTDVIPPHSSHSSRGWR</sequence>